<dbReference type="EMBL" id="MN740553">
    <property type="protein sequence ID" value="QHS77529.1"/>
    <property type="molecule type" value="Genomic_DNA"/>
</dbReference>
<sequence length="197" mass="22768">MDTNNILDTITNTLNIAIPLIKEQAFVLPPRVIGRNLPYINFNNYMGSLFLIIFKLFSHFLMFYTDLVLISILCLHPGVAPYYDTILNVSRRIRIFSHIYSTVSLFNLKVENVKNKSPAINNTTAYLMVFLTSALNIYAEYKQTIAIEFLENIFIDKFHNSLSQFPFELSAFVLRLFANITYQYILALFSSKPINLN</sequence>
<evidence type="ECO:0000313" key="2">
    <source>
        <dbReference type="EMBL" id="QHS77529.1"/>
    </source>
</evidence>
<name>A0A6C0ACU6_9ZZZZ</name>
<dbReference type="AlphaFoldDB" id="A0A6C0ACU6"/>
<keyword evidence="1" id="KW-0472">Membrane</keyword>
<protein>
    <submittedName>
        <fullName evidence="2">Uncharacterized protein</fullName>
    </submittedName>
</protein>
<feature type="transmembrane region" description="Helical" evidence="1">
    <location>
        <begin position="45"/>
        <end position="64"/>
    </location>
</feature>
<reference evidence="2" key="1">
    <citation type="journal article" date="2020" name="Nature">
        <title>Giant virus diversity and host interactions through global metagenomics.</title>
        <authorList>
            <person name="Schulz F."/>
            <person name="Roux S."/>
            <person name="Paez-Espino D."/>
            <person name="Jungbluth S."/>
            <person name="Walsh D.A."/>
            <person name="Denef V.J."/>
            <person name="McMahon K.D."/>
            <person name="Konstantinidis K.T."/>
            <person name="Eloe-Fadrosh E.A."/>
            <person name="Kyrpides N.C."/>
            <person name="Woyke T."/>
        </authorList>
    </citation>
    <scope>NUCLEOTIDE SEQUENCE</scope>
    <source>
        <strain evidence="2">GVMAG-S-1004661-13</strain>
    </source>
</reference>
<evidence type="ECO:0000256" key="1">
    <source>
        <dbReference type="SAM" id="Phobius"/>
    </source>
</evidence>
<keyword evidence="1" id="KW-0812">Transmembrane</keyword>
<organism evidence="2">
    <name type="scientific">viral metagenome</name>
    <dbReference type="NCBI Taxonomy" id="1070528"/>
    <lineage>
        <taxon>unclassified sequences</taxon>
        <taxon>metagenomes</taxon>
        <taxon>organismal metagenomes</taxon>
    </lineage>
</organism>
<proteinExistence type="predicted"/>
<keyword evidence="1" id="KW-1133">Transmembrane helix</keyword>
<accession>A0A6C0ACU6</accession>